<accession>A0A4R6V2H8</accession>
<evidence type="ECO:0000256" key="5">
    <source>
        <dbReference type="PIRSR" id="PIRSR017617-1"/>
    </source>
</evidence>
<protein>
    <submittedName>
        <fullName evidence="7">L-threonine aldolase</fullName>
    </submittedName>
</protein>
<evidence type="ECO:0000256" key="2">
    <source>
        <dbReference type="ARBA" id="ARBA00006966"/>
    </source>
</evidence>
<reference evidence="7 8" key="1">
    <citation type="submission" date="2019-03" db="EMBL/GenBank/DDBJ databases">
        <title>Genomic Encyclopedia of Type Strains, Phase IV (KMG-IV): sequencing the most valuable type-strain genomes for metagenomic binning, comparative biology and taxonomic classification.</title>
        <authorList>
            <person name="Goeker M."/>
        </authorList>
    </citation>
    <scope>NUCLEOTIDE SEQUENCE [LARGE SCALE GENOMIC DNA]</scope>
    <source>
        <strain evidence="7 8">DSM 45775</strain>
    </source>
</reference>
<dbReference type="Pfam" id="PF01212">
    <property type="entry name" value="Beta_elim_lyase"/>
    <property type="match status" value="1"/>
</dbReference>
<dbReference type="GO" id="GO:0005829">
    <property type="term" value="C:cytosol"/>
    <property type="evidence" value="ECO:0007669"/>
    <property type="project" value="TreeGrafter"/>
</dbReference>
<dbReference type="FunFam" id="3.40.640.10:FF:000030">
    <property type="entry name" value="Low-specificity L-threonine aldolase"/>
    <property type="match status" value="1"/>
</dbReference>
<feature type="modified residue" description="N6-(pyridoxal phosphate)lysine" evidence="5">
    <location>
        <position position="211"/>
    </location>
</feature>
<evidence type="ECO:0000313" key="8">
    <source>
        <dbReference type="Proteomes" id="UP000295705"/>
    </source>
</evidence>
<sequence>MTTQNTHLRSIDLRSDTVTRPSPAMREAMAGADVGDDVLDGDPTLAKLQARVADLLGVEAALWTPTGCMANTIALMHHLTRGDRFLAPVGAHVIEAELGTSAWLAGGLPTPLAHDAGPGRPSPGAVLAAAGTQGPYFGLRTSLLCLENTHNGAGGAVTPVDEHAALVAAARDAGLAVHLDGARIWHAATALEVPVSALTAGVDTVSVCLSKGLGAPMGSVVAGSAAFVDAAWRLRKMLGGGIRQGGVVGAAGLVALDQAGDLAGDHARAARLASGLQELGWPVIAPDTNIVLVPTSSPAPLVASLLDVGVRAVPFGPGVRFVTHRDVDDTMIATVLDRAAAVPAPA</sequence>
<dbReference type="GO" id="GO:0008732">
    <property type="term" value="F:L-allo-threonine aldolase activity"/>
    <property type="evidence" value="ECO:0007669"/>
    <property type="project" value="TreeGrafter"/>
</dbReference>
<evidence type="ECO:0000256" key="4">
    <source>
        <dbReference type="ARBA" id="ARBA00023239"/>
    </source>
</evidence>
<proteinExistence type="inferred from homology"/>
<dbReference type="OrthoDB" id="9774495at2"/>
<dbReference type="GO" id="GO:0006567">
    <property type="term" value="P:L-threonine catabolic process"/>
    <property type="evidence" value="ECO:0007669"/>
    <property type="project" value="TreeGrafter"/>
</dbReference>
<evidence type="ECO:0000256" key="3">
    <source>
        <dbReference type="ARBA" id="ARBA00022898"/>
    </source>
</evidence>
<dbReference type="Gene3D" id="3.90.1150.10">
    <property type="entry name" value="Aspartate Aminotransferase, domain 1"/>
    <property type="match status" value="1"/>
</dbReference>
<organism evidence="7 8">
    <name type="scientific">Actinomycetospora succinea</name>
    <dbReference type="NCBI Taxonomy" id="663603"/>
    <lineage>
        <taxon>Bacteria</taxon>
        <taxon>Bacillati</taxon>
        <taxon>Actinomycetota</taxon>
        <taxon>Actinomycetes</taxon>
        <taxon>Pseudonocardiales</taxon>
        <taxon>Pseudonocardiaceae</taxon>
        <taxon>Actinomycetospora</taxon>
    </lineage>
</organism>
<dbReference type="PANTHER" id="PTHR48097">
    <property type="entry name" value="L-THREONINE ALDOLASE-RELATED"/>
    <property type="match status" value="1"/>
</dbReference>
<dbReference type="NCBIfam" id="NF041359">
    <property type="entry name" value="GntG_guanitoxin"/>
    <property type="match status" value="1"/>
</dbReference>
<keyword evidence="4" id="KW-0456">Lyase</keyword>
<dbReference type="PIRSF" id="PIRSF017617">
    <property type="entry name" value="Thr_aldolase"/>
    <property type="match status" value="1"/>
</dbReference>
<dbReference type="InterPro" id="IPR015424">
    <property type="entry name" value="PyrdxlP-dep_Trfase"/>
</dbReference>
<comment type="cofactor">
    <cofactor evidence="1">
        <name>pyridoxal 5'-phosphate</name>
        <dbReference type="ChEBI" id="CHEBI:597326"/>
    </cofactor>
</comment>
<name>A0A4R6V2H8_9PSEU</name>
<dbReference type="AlphaFoldDB" id="A0A4R6V2H8"/>
<dbReference type="RefSeq" id="WP_133828432.1">
    <property type="nucleotide sequence ID" value="NZ_BAABHR010000044.1"/>
</dbReference>
<keyword evidence="3" id="KW-0663">Pyridoxal phosphate</keyword>
<dbReference type="InterPro" id="IPR015422">
    <property type="entry name" value="PyrdxlP-dep_Trfase_small"/>
</dbReference>
<dbReference type="InterPro" id="IPR023603">
    <property type="entry name" value="Low_specificity_L-TA-like"/>
</dbReference>
<gene>
    <name evidence="7" type="ORF">EV188_10753</name>
</gene>
<dbReference type="PANTHER" id="PTHR48097:SF9">
    <property type="entry name" value="L-THREONINE ALDOLASE"/>
    <property type="match status" value="1"/>
</dbReference>
<dbReference type="InterPro" id="IPR015421">
    <property type="entry name" value="PyrdxlP-dep_Trfase_major"/>
</dbReference>
<feature type="domain" description="Aromatic amino acid beta-eliminating lyase/threonine aldolase" evidence="6">
    <location>
        <begin position="12"/>
        <end position="293"/>
    </location>
</feature>
<comment type="similarity">
    <text evidence="2">Belongs to the threonine aldolase family.</text>
</comment>
<dbReference type="Proteomes" id="UP000295705">
    <property type="component" value="Unassembled WGS sequence"/>
</dbReference>
<comment type="caution">
    <text evidence="7">The sequence shown here is derived from an EMBL/GenBank/DDBJ whole genome shotgun (WGS) entry which is preliminary data.</text>
</comment>
<evidence type="ECO:0000256" key="1">
    <source>
        <dbReference type="ARBA" id="ARBA00001933"/>
    </source>
</evidence>
<evidence type="ECO:0000259" key="6">
    <source>
        <dbReference type="Pfam" id="PF01212"/>
    </source>
</evidence>
<dbReference type="Gene3D" id="3.40.640.10">
    <property type="entry name" value="Type I PLP-dependent aspartate aminotransferase-like (Major domain)"/>
    <property type="match status" value="1"/>
</dbReference>
<dbReference type="SUPFAM" id="SSF53383">
    <property type="entry name" value="PLP-dependent transferases"/>
    <property type="match status" value="1"/>
</dbReference>
<dbReference type="EMBL" id="SNYO01000007">
    <property type="protein sequence ID" value="TDQ52677.1"/>
    <property type="molecule type" value="Genomic_DNA"/>
</dbReference>
<evidence type="ECO:0000313" key="7">
    <source>
        <dbReference type="EMBL" id="TDQ52677.1"/>
    </source>
</evidence>
<dbReference type="GO" id="GO:0006545">
    <property type="term" value="P:glycine biosynthetic process"/>
    <property type="evidence" value="ECO:0007669"/>
    <property type="project" value="TreeGrafter"/>
</dbReference>
<dbReference type="InterPro" id="IPR001597">
    <property type="entry name" value="ArAA_b-elim_lyase/Thr_aldolase"/>
</dbReference>
<keyword evidence="8" id="KW-1185">Reference proteome</keyword>